<keyword evidence="2" id="KW-0963">Cytoplasm</keyword>
<organism evidence="10">
    <name type="scientific">bioreactor metagenome</name>
    <dbReference type="NCBI Taxonomy" id="1076179"/>
    <lineage>
        <taxon>unclassified sequences</taxon>
        <taxon>metagenomes</taxon>
        <taxon>ecological metagenomes</taxon>
    </lineage>
</organism>
<dbReference type="CDD" id="cd06571">
    <property type="entry name" value="Bac_DnaA_C"/>
    <property type="match status" value="1"/>
</dbReference>
<reference evidence="10" key="1">
    <citation type="submission" date="2019-08" db="EMBL/GenBank/DDBJ databases">
        <authorList>
            <person name="Kucharzyk K."/>
            <person name="Murdoch R.W."/>
            <person name="Higgins S."/>
            <person name="Loffler F."/>
        </authorList>
    </citation>
    <scope>NUCLEOTIDE SEQUENCE</scope>
</reference>
<dbReference type="InterPro" id="IPR027417">
    <property type="entry name" value="P-loop_NTPase"/>
</dbReference>
<dbReference type="AlphaFoldDB" id="A0A645AVC7"/>
<dbReference type="Pfam" id="PF00308">
    <property type="entry name" value="Bac_DnaA"/>
    <property type="match status" value="1"/>
</dbReference>
<sequence>MLQETTVFAPPPPDEPPGVYTAVEGYTFENFIVGSSNKLAHAACIAVTDTPGDAFNPLFVYGGSGLGKTHLLFAVRNQMCRKDPACRVVYVKGEDFVNEFVSSIGTATMSKFREKYRLLDVLLIDDVQFLAGKVQTQEEFFHTFNTLYEAKKQIVLTSDRPPKEIMPLEERLRTRFEWGLMADIQPPDYETRLAIINRKAASLNMVISPEVSEFIADRLKKNIRQIEGAVKKLKAMHALEGYEINIDLARETIKDVLSDNMPTGVLIERIIAAVSEFYGLASEDLLSAKRKADVLLARQTAIYLMRENTGISLKKIGEIFGGKDHATVINSVRRIEKEIEVDPELKNALSEIMSNVRNT</sequence>
<dbReference type="GO" id="GO:0006270">
    <property type="term" value="P:DNA replication initiation"/>
    <property type="evidence" value="ECO:0007669"/>
    <property type="project" value="InterPro"/>
</dbReference>
<dbReference type="SMART" id="SM00382">
    <property type="entry name" value="AAA"/>
    <property type="match status" value="1"/>
</dbReference>
<keyword evidence="6" id="KW-0446">Lipid-binding</keyword>
<evidence type="ECO:0000256" key="4">
    <source>
        <dbReference type="ARBA" id="ARBA00022741"/>
    </source>
</evidence>
<dbReference type="NCBIfam" id="TIGR00362">
    <property type="entry name" value="DnaA"/>
    <property type="match status" value="1"/>
</dbReference>
<evidence type="ECO:0000256" key="6">
    <source>
        <dbReference type="ARBA" id="ARBA00023121"/>
    </source>
</evidence>
<feature type="domain" description="Chromosomal replication initiator DnaA C-terminal" evidence="9">
    <location>
        <begin position="266"/>
        <end position="335"/>
    </location>
</feature>
<gene>
    <name evidence="10" type="primary">dnaA_50</name>
    <name evidence="10" type="ORF">SDC9_100272</name>
</gene>
<dbReference type="InterPro" id="IPR003593">
    <property type="entry name" value="AAA+_ATPase"/>
</dbReference>
<dbReference type="EMBL" id="VSSQ01014371">
    <property type="protein sequence ID" value="MPM53504.1"/>
    <property type="molecule type" value="Genomic_DNA"/>
</dbReference>
<dbReference type="SUPFAM" id="SSF52540">
    <property type="entry name" value="P-loop containing nucleoside triphosphate hydrolases"/>
    <property type="match status" value="1"/>
</dbReference>
<dbReference type="Gene3D" id="1.10.1750.10">
    <property type="match status" value="1"/>
</dbReference>
<dbReference type="InterPro" id="IPR013317">
    <property type="entry name" value="DnaA_dom"/>
</dbReference>
<evidence type="ECO:0000256" key="2">
    <source>
        <dbReference type="ARBA" id="ARBA00022490"/>
    </source>
</evidence>
<dbReference type="PROSITE" id="PS01008">
    <property type="entry name" value="DNAA"/>
    <property type="match status" value="1"/>
</dbReference>
<feature type="domain" description="AAA+ ATPase" evidence="8">
    <location>
        <begin position="54"/>
        <end position="182"/>
    </location>
</feature>
<evidence type="ECO:0000259" key="9">
    <source>
        <dbReference type="SMART" id="SM00760"/>
    </source>
</evidence>
<dbReference type="PANTHER" id="PTHR30050">
    <property type="entry name" value="CHROMOSOMAL REPLICATION INITIATOR PROTEIN DNAA"/>
    <property type="match status" value="1"/>
</dbReference>
<dbReference type="GO" id="GO:0005886">
    <property type="term" value="C:plasma membrane"/>
    <property type="evidence" value="ECO:0007669"/>
    <property type="project" value="TreeGrafter"/>
</dbReference>
<dbReference type="GO" id="GO:0003688">
    <property type="term" value="F:DNA replication origin binding"/>
    <property type="evidence" value="ECO:0007669"/>
    <property type="project" value="InterPro"/>
</dbReference>
<evidence type="ECO:0000313" key="10">
    <source>
        <dbReference type="EMBL" id="MPM53504.1"/>
    </source>
</evidence>
<comment type="similarity">
    <text evidence="1">Belongs to the DnaA family.</text>
</comment>
<dbReference type="GO" id="GO:0005524">
    <property type="term" value="F:ATP binding"/>
    <property type="evidence" value="ECO:0007669"/>
    <property type="project" value="UniProtKB-KW"/>
</dbReference>
<name>A0A645AVC7_9ZZZZ</name>
<evidence type="ECO:0000256" key="3">
    <source>
        <dbReference type="ARBA" id="ARBA00022705"/>
    </source>
</evidence>
<comment type="caution">
    <text evidence="10">The sequence shown here is derived from an EMBL/GenBank/DDBJ whole genome shotgun (WGS) entry which is preliminary data.</text>
</comment>
<protein>
    <submittedName>
        <fullName evidence="10">Chromosomal replication initiator protein DnaA</fullName>
    </submittedName>
</protein>
<dbReference type="CDD" id="cd00009">
    <property type="entry name" value="AAA"/>
    <property type="match status" value="1"/>
</dbReference>
<dbReference type="Gene3D" id="3.40.50.300">
    <property type="entry name" value="P-loop containing nucleotide triphosphate hydrolases"/>
    <property type="match status" value="1"/>
</dbReference>
<keyword evidence="5" id="KW-0067">ATP-binding</keyword>
<dbReference type="InterPro" id="IPR018312">
    <property type="entry name" value="Chromosome_initiator_DnaA_CS"/>
</dbReference>
<dbReference type="GO" id="GO:0006275">
    <property type="term" value="P:regulation of DNA replication"/>
    <property type="evidence" value="ECO:0007669"/>
    <property type="project" value="InterPro"/>
</dbReference>
<dbReference type="Pfam" id="PF08299">
    <property type="entry name" value="Bac_DnaA_C"/>
    <property type="match status" value="1"/>
</dbReference>
<evidence type="ECO:0000256" key="5">
    <source>
        <dbReference type="ARBA" id="ARBA00022840"/>
    </source>
</evidence>
<dbReference type="HAMAP" id="MF_00377">
    <property type="entry name" value="DnaA_bact"/>
    <property type="match status" value="1"/>
</dbReference>
<dbReference type="InterPro" id="IPR001957">
    <property type="entry name" value="Chromosome_initiator_DnaA"/>
</dbReference>
<evidence type="ECO:0000256" key="1">
    <source>
        <dbReference type="ARBA" id="ARBA00006583"/>
    </source>
</evidence>
<keyword evidence="7" id="KW-0238">DNA-binding</keyword>
<evidence type="ECO:0000256" key="7">
    <source>
        <dbReference type="ARBA" id="ARBA00023125"/>
    </source>
</evidence>
<dbReference type="FunFam" id="3.40.50.300:FF:000668">
    <property type="entry name" value="Chromosomal replication initiator protein DnaA"/>
    <property type="match status" value="1"/>
</dbReference>
<accession>A0A645AVC7</accession>
<keyword evidence="4" id="KW-0547">Nucleotide-binding</keyword>
<dbReference type="SUPFAM" id="SSF48295">
    <property type="entry name" value="TrpR-like"/>
    <property type="match status" value="1"/>
</dbReference>
<dbReference type="GO" id="GO:0008289">
    <property type="term" value="F:lipid binding"/>
    <property type="evidence" value="ECO:0007669"/>
    <property type="project" value="UniProtKB-KW"/>
</dbReference>
<dbReference type="PANTHER" id="PTHR30050:SF2">
    <property type="entry name" value="CHROMOSOMAL REPLICATION INITIATOR PROTEIN DNAA"/>
    <property type="match status" value="1"/>
</dbReference>
<evidence type="ECO:0000259" key="8">
    <source>
        <dbReference type="SMART" id="SM00382"/>
    </source>
</evidence>
<dbReference type="InterPro" id="IPR010921">
    <property type="entry name" value="Trp_repressor/repl_initiator"/>
</dbReference>
<dbReference type="PRINTS" id="PR00051">
    <property type="entry name" value="DNAA"/>
</dbReference>
<dbReference type="Gene3D" id="1.10.8.60">
    <property type="match status" value="1"/>
</dbReference>
<keyword evidence="3" id="KW-0235">DNA replication</keyword>
<dbReference type="InterPro" id="IPR013159">
    <property type="entry name" value="DnaA_C"/>
</dbReference>
<proteinExistence type="inferred from homology"/>
<dbReference type="InterPro" id="IPR020591">
    <property type="entry name" value="Chromosome_initiator_DnaA-like"/>
</dbReference>
<dbReference type="SMART" id="SM00760">
    <property type="entry name" value="Bac_DnaA_C"/>
    <property type="match status" value="1"/>
</dbReference>